<dbReference type="PRINTS" id="PR00039">
    <property type="entry name" value="HTHLYSR"/>
</dbReference>
<dbReference type="PANTHER" id="PTHR30118">
    <property type="entry name" value="HTH-TYPE TRANSCRIPTIONAL REGULATOR LEUO-RELATED"/>
    <property type="match status" value="1"/>
</dbReference>
<reference evidence="8 9" key="1">
    <citation type="submission" date="2023-07" db="EMBL/GenBank/DDBJ databases">
        <title>Sorghum-associated microbial communities from plants grown in Nebraska, USA.</title>
        <authorList>
            <person name="Schachtman D."/>
        </authorList>
    </citation>
    <scope>NUCLEOTIDE SEQUENCE [LARGE SCALE GENOMIC DNA]</scope>
    <source>
        <strain evidence="8 9">3199</strain>
    </source>
</reference>
<dbReference type="SUPFAM" id="SSF46785">
    <property type="entry name" value="Winged helix' DNA-binding domain"/>
    <property type="match status" value="1"/>
</dbReference>
<name>A0ABU1SPP4_9HYPH</name>
<dbReference type="InterPro" id="IPR036388">
    <property type="entry name" value="WH-like_DNA-bd_sf"/>
</dbReference>
<evidence type="ECO:0000313" key="8">
    <source>
        <dbReference type="EMBL" id="MDR6900954.1"/>
    </source>
</evidence>
<accession>A0ABU1SPP4</accession>
<dbReference type="InterPro" id="IPR005119">
    <property type="entry name" value="LysR_subst-bd"/>
</dbReference>
<keyword evidence="5" id="KW-0010">Activator</keyword>
<evidence type="ECO:0000256" key="3">
    <source>
        <dbReference type="ARBA" id="ARBA00023015"/>
    </source>
</evidence>
<sequence length="313" mass="35090">MQDLNLLRVLVAIHECQTVTAAANRLNMSQPTVSQALSRLRDITSDPLFLRGPQGMSPTAHATHLYRECATALHRLDHALKADEPFVPAEAKEHFTIALSDLGEMTFLPPIADALASIAPSIRLDIVPLAVHEVEQKLKLRQIDFAIGNLKKIDPDLRQRDLFEENYVALIRKNHPTIGNTLSLDEFLANGHAVVNGASEHWQVSSLATVGGPKPAHVHIVLPHFTALPFVISQSNLIGVLPSRTAESFSERFNLRWLPLPFVMPNFKVRLLWHGGQTLRSDARNWMVEQVSDILQNFQPCPYDYHRTPETLR</sequence>
<evidence type="ECO:0000256" key="6">
    <source>
        <dbReference type="ARBA" id="ARBA00023163"/>
    </source>
</evidence>
<dbReference type="InterPro" id="IPR050389">
    <property type="entry name" value="LysR-type_TF"/>
</dbReference>
<keyword evidence="6" id="KW-0804">Transcription</keyword>
<organism evidence="8 9">
    <name type="scientific">Rhizobium miluonense</name>
    <dbReference type="NCBI Taxonomy" id="411945"/>
    <lineage>
        <taxon>Bacteria</taxon>
        <taxon>Pseudomonadati</taxon>
        <taxon>Pseudomonadota</taxon>
        <taxon>Alphaproteobacteria</taxon>
        <taxon>Hyphomicrobiales</taxon>
        <taxon>Rhizobiaceae</taxon>
        <taxon>Rhizobium/Agrobacterium group</taxon>
        <taxon>Rhizobium</taxon>
    </lineage>
</organism>
<keyword evidence="3" id="KW-0805">Transcription regulation</keyword>
<evidence type="ECO:0000256" key="2">
    <source>
        <dbReference type="ARBA" id="ARBA00022458"/>
    </source>
</evidence>
<proteinExistence type="inferred from homology"/>
<dbReference type="Gene3D" id="3.40.190.10">
    <property type="entry name" value="Periplasmic binding protein-like II"/>
    <property type="match status" value="2"/>
</dbReference>
<dbReference type="GO" id="GO:0003677">
    <property type="term" value="F:DNA binding"/>
    <property type="evidence" value="ECO:0007669"/>
    <property type="project" value="UniProtKB-KW"/>
</dbReference>
<protein>
    <submittedName>
        <fullName evidence="8">DNA-binding transcriptional LysR family regulator</fullName>
    </submittedName>
</protein>
<dbReference type="PROSITE" id="PS50931">
    <property type="entry name" value="HTH_LYSR"/>
    <property type="match status" value="1"/>
</dbReference>
<comment type="caution">
    <text evidence="8">The sequence shown here is derived from an EMBL/GenBank/DDBJ whole genome shotgun (WGS) entry which is preliminary data.</text>
</comment>
<dbReference type="SUPFAM" id="SSF53850">
    <property type="entry name" value="Periplasmic binding protein-like II"/>
    <property type="match status" value="1"/>
</dbReference>
<comment type="similarity">
    <text evidence="1">Belongs to the LysR transcriptional regulatory family.</text>
</comment>
<evidence type="ECO:0000256" key="4">
    <source>
        <dbReference type="ARBA" id="ARBA00023125"/>
    </source>
</evidence>
<dbReference type="Proteomes" id="UP001250791">
    <property type="component" value="Unassembled WGS sequence"/>
</dbReference>
<dbReference type="CDD" id="cd08459">
    <property type="entry name" value="PBP2_DntR_NahR_LinR_like"/>
    <property type="match status" value="1"/>
</dbReference>
<feature type="domain" description="HTH lysR-type" evidence="7">
    <location>
        <begin position="1"/>
        <end position="59"/>
    </location>
</feature>
<dbReference type="Pfam" id="PF00126">
    <property type="entry name" value="HTH_1"/>
    <property type="match status" value="1"/>
</dbReference>
<evidence type="ECO:0000313" key="9">
    <source>
        <dbReference type="Proteomes" id="UP001250791"/>
    </source>
</evidence>
<dbReference type="PANTHER" id="PTHR30118:SF15">
    <property type="entry name" value="TRANSCRIPTIONAL REGULATORY PROTEIN"/>
    <property type="match status" value="1"/>
</dbReference>
<evidence type="ECO:0000256" key="5">
    <source>
        <dbReference type="ARBA" id="ARBA00023159"/>
    </source>
</evidence>
<keyword evidence="2" id="KW-0536">Nodulation</keyword>
<dbReference type="InterPro" id="IPR000847">
    <property type="entry name" value="LysR_HTH_N"/>
</dbReference>
<dbReference type="InterPro" id="IPR036390">
    <property type="entry name" value="WH_DNA-bd_sf"/>
</dbReference>
<dbReference type="RefSeq" id="WP_310230939.1">
    <property type="nucleotide sequence ID" value="NZ_JAVDUP010000002.1"/>
</dbReference>
<dbReference type="Pfam" id="PF03466">
    <property type="entry name" value="LysR_substrate"/>
    <property type="match status" value="1"/>
</dbReference>
<evidence type="ECO:0000256" key="1">
    <source>
        <dbReference type="ARBA" id="ARBA00009437"/>
    </source>
</evidence>
<gene>
    <name evidence="8" type="ORF">J2W52_002569</name>
</gene>
<keyword evidence="4 8" id="KW-0238">DNA-binding</keyword>
<keyword evidence="9" id="KW-1185">Reference proteome</keyword>
<evidence type="ECO:0000259" key="7">
    <source>
        <dbReference type="PROSITE" id="PS50931"/>
    </source>
</evidence>
<dbReference type="Gene3D" id="1.10.10.10">
    <property type="entry name" value="Winged helix-like DNA-binding domain superfamily/Winged helix DNA-binding domain"/>
    <property type="match status" value="1"/>
</dbReference>
<dbReference type="EMBL" id="JAVDUP010000002">
    <property type="protein sequence ID" value="MDR6900954.1"/>
    <property type="molecule type" value="Genomic_DNA"/>
</dbReference>